<dbReference type="Proteomes" id="UP000054558">
    <property type="component" value="Unassembled WGS sequence"/>
</dbReference>
<proteinExistence type="predicted"/>
<dbReference type="AlphaFoldDB" id="A0A1Y1I3H6"/>
<feature type="compositionally biased region" description="Basic and acidic residues" evidence="1">
    <location>
        <begin position="241"/>
        <end position="259"/>
    </location>
</feature>
<feature type="region of interest" description="Disordered" evidence="1">
    <location>
        <begin position="506"/>
        <end position="546"/>
    </location>
</feature>
<keyword evidence="3" id="KW-1185">Reference proteome</keyword>
<dbReference type="Gene3D" id="2.120.10.70">
    <property type="entry name" value="Fucose-specific lectin"/>
    <property type="match status" value="1"/>
</dbReference>
<dbReference type="PANTHER" id="PTHR36893">
    <property type="entry name" value="OS01G0275950 PROTEIN"/>
    <property type="match status" value="1"/>
</dbReference>
<feature type="region of interest" description="Disordered" evidence="1">
    <location>
        <begin position="598"/>
        <end position="699"/>
    </location>
</feature>
<gene>
    <name evidence="2" type="ORF">KFL_001430100</name>
</gene>
<name>A0A1Y1I3H6_KLENI</name>
<feature type="region of interest" description="Disordered" evidence="1">
    <location>
        <begin position="223"/>
        <end position="316"/>
    </location>
</feature>
<feature type="compositionally biased region" description="Acidic residues" evidence="1">
    <location>
        <begin position="666"/>
        <end position="685"/>
    </location>
</feature>
<sequence>MPVLMVCLVWSRCGEMAPVCLERPSLPHTFLSALLFLLLVAPPSLLVCSFSLENSQFRYQGRTFRTWGAVNGVEKAPPDAKIWVYSRINSSWLPVADLRSILHEQEQQGAFKKREVVKGKKTSLTEAPRLVSHAHDPSNSFGSLARFSDASLWVAGPSGSVYERFWNGAQWVFIPHDLPSGSGKASALAAVNRTVIATSENGHVYHMYQNSKQALVWRFCGPKKAQGDRGESTKSAGGQLERGEKKPAGGQLEREEAGSKKSTGAQLERDENGSRKPSGGQLERDQTSSKKPGHLERDDGHLVRGPGMPTGEGGTVFFTTRDGRLAELSNLWPSAVWGYHGAPRDADVAAIADACLMRPNFVLVVSSAGDLYELELRPAHVWRKHSRAGSELEDVPLLPGSGLVMRGAHGVSVFLPTADGRLAERRRSRNAWMWLLHSGPPGLGLSVRGRGPLVVPYQALMAQGGAPPTVSLHVADVDKVDPVLFATAEDGSVWEYQPKFSLPKVKNTKPRASNWRTAKKDGSSSGGDSDQGTWTPHGEAGFPIQPGVTGIELSKKRLVFMLEDGRLIERFLSGAQVNEGWPSDAFWIIVEVPESEGGNAEYCSKERGPSNCLDGVKGRLVKTPPPQQRQAGGGRQSPQNAKKRTDMLTGTDGSGPGLAADQSELGSDDPELEYDDEDEEEDEEVVTEKTGGFGGPVERGWEEIGGGEKVCQRGELSGRGIQCKRVPKRAEFEEVSISAMGGLGSVNQAGGSTPPKQAWKDAFQLRSNPTTGTVYLVGKDGRIAEKRWKNGAWSWRTEDDPQTQTAALSAAFNGSLFTVDVAGNLWLRERISGGWNWQDVSPPNGSEVRGAFPVDWPPAANKNKEQPEAPLYFVSETGNLMEFELDEGGPRWHDVGTPWAGVSVAGIADHGNLRVRSVFCVGTDARIYQFNPVVRKWLFFGQPSYIQLAPQPGAVLRPPGTTKGSLFLRSENRGLVEILWGGTAWSWNEHGQIPGRAVLVAAPVGPAVALPGGGVSILVVGSNGEVYERRKVDEGWSWISHGYPNVANLPADSGWLTAFQRRDTGSSKSVARTNGAADPLLDPVCNPTVAPSRPLSVSPTSAVYLLRDGRLAELRLNRDSWVWVAVVTTPFSTCPDQAREKR</sequence>
<dbReference type="PANTHER" id="PTHR36893:SF1">
    <property type="entry name" value="BULB-TYPE LECTIN DOMAIN-CONTAINING PROTEIN"/>
    <property type="match status" value="1"/>
</dbReference>
<evidence type="ECO:0000313" key="2">
    <source>
        <dbReference type="EMBL" id="GAQ83307.1"/>
    </source>
</evidence>
<dbReference type="OMA" id="LQWVIAP"/>
<evidence type="ECO:0000313" key="3">
    <source>
        <dbReference type="Proteomes" id="UP000054558"/>
    </source>
</evidence>
<dbReference type="OrthoDB" id="66678at2759"/>
<reference evidence="2 3" key="1">
    <citation type="journal article" date="2014" name="Nat. Commun.">
        <title>Klebsormidium flaccidum genome reveals primary factors for plant terrestrial adaptation.</title>
        <authorList>
            <person name="Hori K."/>
            <person name="Maruyama F."/>
            <person name="Fujisawa T."/>
            <person name="Togashi T."/>
            <person name="Yamamoto N."/>
            <person name="Seo M."/>
            <person name="Sato S."/>
            <person name="Yamada T."/>
            <person name="Mori H."/>
            <person name="Tajima N."/>
            <person name="Moriyama T."/>
            <person name="Ikeuchi M."/>
            <person name="Watanabe M."/>
            <person name="Wada H."/>
            <person name="Kobayashi K."/>
            <person name="Saito M."/>
            <person name="Masuda T."/>
            <person name="Sasaki-Sekimoto Y."/>
            <person name="Mashiguchi K."/>
            <person name="Awai K."/>
            <person name="Shimojima M."/>
            <person name="Masuda S."/>
            <person name="Iwai M."/>
            <person name="Nobusawa T."/>
            <person name="Narise T."/>
            <person name="Kondo S."/>
            <person name="Saito H."/>
            <person name="Sato R."/>
            <person name="Murakawa M."/>
            <person name="Ihara Y."/>
            <person name="Oshima-Yamada Y."/>
            <person name="Ohtaka K."/>
            <person name="Satoh M."/>
            <person name="Sonobe K."/>
            <person name="Ishii M."/>
            <person name="Ohtani R."/>
            <person name="Kanamori-Sato M."/>
            <person name="Honoki R."/>
            <person name="Miyazaki D."/>
            <person name="Mochizuki H."/>
            <person name="Umetsu J."/>
            <person name="Higashi K."/>
            <person name="Shibata D."/>
            <person name="Kamiya Y."/>
            <person name="Sato N."/>
            <person name="Nakamura Y."/>
            <person name="Tabata S."/>
            <person name="Ida S."/>
            <person name="Kurokawa K."/>
            <person name="Ohta H."/>
        </authorList>
    </citation>
    <scope>NUCLEOTIDE SEQUENCE [LARGE SCALE GENOMIC DNA]</scope>
    <source>
        <strain evidence="2 3">NIES-2285</strain>
    </source>
</reference>
<dbReference type="SUPFAM" id="SSF89372">
    <property type="entry name" value="Fucose-specific lectin"/>
    <property type="match status" value="1"/>
</dbReference>
<dbReference type="EMBL" id="DF237092">
    <property type="protein sequence ID" value="GAQ83307.1"/>
    <property type="molecule type" value="Genomic_DNA"/>
</dbReference>
<evidence type="ECO:0000256" key="1">
    <source>
        <dbReference type="SAM" id="MobiDB-lite"/>
    </source>
</evidence>
<organism evidence="2 3">
    <name type="scientific">Klebsormidium nitens</name>
    <name type="common">Green alga</name>
    <name type="synonym">Ulothrix nitens</name>
    <dbReference type="NCBI Taxonomy" id="105231"/>
    <lineage>
        <taxon>Eukaryota</taxon>
        <taxon>Viridiplantae</taxon>
        <taxon>Streptophyta</taxon>
        <taxon>Klebsormidiophyceae</taxon>
        <taxon>Klebsormidiales</taxon>
        <taxon>Klebsormidiaceae</taxon>
        <taxon>Klebsormidium</taxon>
    </lineage>
</organism>
<accession>A0A1Y1I3H6</accession>
<feature type="compositionally biased region" description="Basic and acidic residues" evidence="1">
    <location>
        <begin position="282"/>
        <end position="302"/>
    </location>
</feature>
<protein>
    <submittedName>
        <fullName evidence="2">Uncharacterized protein</fullName>
    </submittedName>
</protein>
<dbReference type="STRING" id="105231.A0A1Y1I3H6"/>